<protein>
    <recommendedName>
        <fullName evidence="3">PqqD family protein</fullName>
    </recommendedName>
</protein>
<dbReference type="AlphaFoldDB" id="A0A1F6D6A2"/>
<dbReference type="InterPro" id="IPR008792">
    <property type="entry name" value="PQQD"/>
</dbReference>
<evidence type="ECO:0000313" key="1">
    <source>
        <dbReference type="EMBL" id="OGG56877.1"/>
    </source>
</evidence>
<comment type="caution">
    <text evidence="1">The sequence shown here is derived from an EMBL/GenBank/DDBJ whole genome shotgun (WGS) entry which is preliminary data.</text>
</comment>
<sequence length="94" mass="10374">MTERYARNPDFIFRKIADEVILVPVRSTGAPMGSVYTLNGVGAAVWDLLDGKNGVEEVRDRLVEQFEVAPEVAEADVREFLARLASVQAVLPVE</sequence>
<gene>
    <name evidence="1" type="ORF">A3F84_10835</name>
</gene>
<dbReference type="EMBL" id="MFKF01000023">
    <property type="protein sequence ID" value="OGG56877.1"/>
    <property type="molecule type" value="Genomic_DNA"/>
</dbReference>
<evidence type="ECO:0008006" key="3">
    <source>
        <dbReference type="Google" id="ProtNLM"/>
    </source>
</evidence>
<dbReference type="Pfam" id="PF05402">
    <property type="entry name" value="PqqD"/>
    <property type="match status" value="1"/>
</dbReference>
<dbReference type="Gene3D" id="1.10.10.1150">
    <property type="entry name" value="Coenzyme PQQ synthesis protein D (PqqD)"/>
    <property type="match status" value="1"/>
</dbReference>
<evidence type="ECO:0000313" key="2">
    <source>
        <dbReference type="Proteomes" id="UP000178606"/>
    </source>
</evidence>
<proteinExistence type="predicted"/>
<accession>A0A1F6D6A2</accession>
<reference evidence="1 2" key="1">
    <citation type="journal article" date="2016" name="Nat. Commun.">
        <title>Thousands of microbial genomes shed light on interconnected biogeochemical processes in an aquifer system.</title>
        <authorList>
            <person name="Anantharaman K."/>
            <person name="Brown C.T."/>
            <person name="Hug L.A."/>
            <person name="Sharon I."/>
            <person name="Castelle C.J."/>
            <person name="Probst A.J."/>
            <person name="Thomas B.C."/>
            <person name="Singh A."/>
            <person name="Wilkins M.J."/>
            <person name="Karaoz U."/>
            <person name="Brodie E.L."/>
            <person name="Williams K.H."/>
            <person name="Hubbard S.S."/>
            <person name="Banfield J.F."/>
        </authorList>
    </citation>
    <scope>NUCLEOTIDE SEQUENCE [LARGE SCALE GENOMIC DNA]</scope>
    <source>
        <strain evidence="2">RIFCSPLOWO2_12_FULL_64_10</strain>
    </source>
</reference>
<dbReference type="InterPro" id="IPR041881">
    <property type="entry name" value="PqqD_sf"/>
</dbReference>
<dbReference type="Proteomes" id="UP000178606">
    <property type="component" value="Unassembled WGS sequence"/>
</dbReference>
<organism evidence="1 2">
    <name type="scientific">Handelsmanbacteria sp. (strain RIFCSPLOWO2_12_FULL_64_10)</name>
    <dbReference type="NCBI Taxonomy" id="1817868"/>
    <lineage>
        <taxon>Bacteria</taxon>
        <taxon>Candidatus Handelsmaniibacteriota</taxon>
    </lineage>
</organism>
<name>A0A1F6D6A2_HANXR</name>